<gene>
    <name evidence="1" type="ORF">GCM10012284_41440</name>
</gene>
<dbReference type="Proteomes" id="UP000656042">
    <property type="component" value="Unassembled WGS sequence"/>
</dbReference>
<organism evidence="1 2">
    <name type="scientific">Mangrovihabitans endophyticus</name>
    <dbReference type="NCBI Taxonomy" id="1751298"/>
    <lineage>
        <taxon>Bacteria</taxon>
        <taxon>Bacillati</taxon>
        <taxon>Actinomycetota</taxon>
        <taxon>Actinomycetes</taxon>
        <taxon>Micromonosporales</taxon>
        <taxon>Micromonosporaceae</taxon>
        <taxon>Mangrovihabitans</taxon>
    </lineage>
</organism>
<keyword evidence="2" id="KW-1185">Reference proteome</keyword>
<proteinExistence type="predicted"/>
<protein>
    <submittedName>
        <fullName evidence="1">Uncharacterized protein</fullName>
    </submittedName>
</protein>
<dbReference type="EMBL" id="BMMX01000020">
    <property type="protein sequence ID" value="GGL02578.1"/>
    <property type="molecule type" value="Genomic_DNA"/>
</dbReference>
<evidence type="ECO:0000313" key="1">
    <source>
        <dbReference type="EMBL" id="GGL02578.1"/>
    </source>
</evidence>
<reference evidence="1" key="1">
    <citation type="journal article" date="2014" name="Int. J. Syst. Evol. Microbiol.">
        <title>Complete genome sequence of Corynebacterium casei LMG S-19264T (=DSM 44701T), isolated from a smear-ripened cheese.</title>
        <authorList>
            <consortium name="US DOE Joint Genome Institute (JGI-PGF)"/>
            <person name="Walter F."/>
            <person name="Albersmeier A."/>
            <person name="Kalinowski J."/>
            <person name="Ruckert C."/>
        </authorList>
    </citation>
    <scope>NUCLEOTIDE SEQUENCE</scope>
    <source>
        <strain evidence="1">CGMCC 4.7299</strain>
    </source>
</reference>
<evidence type="ECO:0000313" key="2">
    <source>
        <dbReference type="Proteomes" id="UP000656042"/>
    </source>
</evidence>
<name>A0A8J3C366_9ACTN</name>
<dbReference type="AlphaFoldDB" id="A0A8J3C366"/>
<reference evidence="1" key="2">
    <citation type="submission" date="2020-09" db="EMBL/GenBank/DDBJ databases">
        <authorList>
            <person name="Sun Q."/>
            <person name="Zhou Y."/>
        </authorList>
    </citation>
    <scope>NUCLEOTIDE SEQUENCE</scope>
    <source>
        <strain evidence="1">CGMCC 4.7299</strain>
    </source>
</reference>
<comment type="caution">
    <text evidence="1">The sequence shown here is derived from an EMBL/GenBank/DDBJ whole genome shotgun (WGS) entry which is preliminary data.</text>
</comment>
<accession>A0A8J3C366</accession>
<sequence>MPGAAAPGRLGRVLLQEIREVPQGSIVLRPDDPDAEFENTWWLGASPQERLGLSVDEVVAAFEETAGMVRRQVDAMGYRGTATFYVWHDGDAGQLRCSTRSCPPTRLPFDGDYFTTRDLGTIVTEFLSDGEPGFVRDLKPADLVAPSPQAPLPVWTVDVSVATAAGG</sequence>